<dbReference type="Pfam" id="PF04857">
    <property type="entry name" value="CAF1"/>
    <property type="match status" value="2"/>
</dbReference>
<dbReference type="GO" id="GO:0003723">
    <property type="term" value="F:RNA binding"/>
    <property type="evidence" value="ECO:0007669"/>
    <property type="project" value="UniProtKB-KW"/>
</dbReference>
<comment type="similarity">
    <text evidence="5">Belongs to the CAF1 family.</text>
</comment>
<keyword evidence="10" id="KW-0479">Metal-binding</keyword>
<dbReference type="InterPro" id="IPR036397">
    <property type="entry name" value="RNaseH_sf"/>
</dbReference>
<protein>
    <recommendedName>
        <fullName evidence="7">poly(A)-specific ribonuclease</fullName>
        <ecNumber evidence="7">3.1.13.4</ecNumber>
    </recommendedName>
</protein>
<dbReference type="GO" id="GO:0046872">
    <property type="term" value="F:metal ion binding"/>
    <property type="evidence" value="ECO:0007669"/>
    <property type="project" value="UniProtKB-KW"/>
</dbReference>
<keyword evidence="8" id="KW-0963">Cytoplasm</keyword>
<evidence type="ECO:0000256" key="2">
    <source>
        <dbReference type="ARBA" id="ARBA00001968"/>
    </source>
</evidence>
<gene>
    <name evidence="18" type="ORF">Dsin_031993</name>
</gene>
<sequence length="295" mass="33809">MKSNTITPVWNYNFTQEIHCLGVSLSRYKLLSIDTEFPGFLRETPRDAREDIVYNDLKFNVDSTNIIQLGITLMDDHCNIGPTWEFNFKFDLEKETHVQSSIEFLKKSGLDFQKIKQDGILRNVFVSNFLKTVAMHHDLKWVTFHGTYDLAHVLKLFTGNTLPNKTWDFAAKASWFFDKVVDLKLAAKYSEGLNLKDVGLAKLSKILHVRRLGEAHNAGSDSLLTAQVYAKMVDHIGDGLEGILYGLEDVRIGSRNKPYLMIPHLMPVRFGPCSSYTVPVPVHWCYFMYVPHVMM</sequence>
<evidence type="ECO:0000256" key="3">
    <source>
        <dbReference type="ARBA" id="ARBA00004123"/>
    </source>
</evidence>
<dbReference type="PANTHER" id="PTHR10797">
    <property type="entry name" value="CCR4-NOT TRANSCRIPTION COMPLEX SUBUNIT"/>
    <property type="match status" value="1"/>
</dbReference>
<evidence type="ECO:0000256" key="5">
    <source>
        <dbReference type="ARBA" id="ARBA00008372"/>
    </source>
</evidence>
<comment type="cofactor">
    <cofactor evidence="2">
        <name>a divalent metal cation</name>
        <dbReference type="ChEBI" id="CHEBI:60240"/>
    </cofactor>
</comment>
<comment type="catalytic activity">
    <reaction evidence="1">
        <text>Exonucleolytic cleavage of poly(A) to 5'-AMP.</text>
        <dbReference type="EC" id="3.1.13.4"/>
    </reaction>
</comment>
<comment type="caution">
    <text evidence="18">The sequence shown here is derived from an EMBL/GenBank/DDBJ whole genome shotgun (WGS) entry which is preliminary data.</text>
</comment>
<comment type="subcellular location">
    <subcellularLocation>
        <location evidence="4">Cytoplasm</location>
    </subcellularLocation>
    <subcellularLocation>
        <location evidence="3">Nucleus</location>
    </subcellularLocation>
</comment>
<keyword evidence="14" id="KW-0805">Transcription regulation</keyword>
<dbReference type="AlphaFoldDB" id="A0AAD9ZMG8"/>
<dbReference type="InterPro" id="IPR006941">
    <property type="entry name" value="RNase_CAF1"/>
</dbReference>
<evidence type="ECO:0000256" key="9">
    <source>
        <dbReference type="ARBA" id="ARBA00022722"/>
    </source>
</evidence>
<keyword evidence="12" id="KW-0269">Exonuclease</keyword>
<evidence type="ECO:0000256" key="13">
    <source>
        <dbReference type="ARBA" id="ARBA00022884"/>
    </source>
</evidence>
<evidence type="ECO:0000256" key="11">
    <source>
        <dbReference type="ARBA" id="ARBA00022801"/>
    </source>
</evidence>
<evidence type="ECO:0000256" key="16">
    <source>
        <dbReference type="ARBA" id="ARBA00023242"/>
    </source>
</evidence>
<accession>A0AAD9ZMG8</accession>
<dbReference type="Gene3D" id="3.30.420.10">
    <property type="entry name" value="Ribonuclease H-like superfamily/Ribonuclease H"/>
    <property type="match status" value="1"/>
</dbReference>
<evidence type="ECO:0000256" key="14">
    <source>
        <dbReference type="ARBA" id="ARBA00023015"/>
    </source>
</evidence>
<organism evidence="18 19">
    <name type="scientific">Dipteronia sinensis</name>
    <dbReference type="NCBI Taxonomy" id="43782"/>
    <lineage>
        <taxon>Eukaryota</taxon>
        <taxon>Viridiplantae</taxon>
        <taxon>Streptophyta</taxon>
        <taxon>Embryophyta</taxon>
        <taxon>Tracheophyta</taxon>
        <taxon>Spermatophyta</taxon>
        <taxon>Magnoliopsida</taxon>
        <taxon>eudicotyledons</taxon>
        <taxon>Gunneridae</taxon>
        <taxon>Pentapetalae</taxon>
        <taxon>rosids</taxon>
        <taxon>malvids</taxon>
        <taxon>Sapindales</taxon>
        <taxon>Sapindaceae</taxon>
        <taxon>Hippocastanoideae</taxon>
        <taxon>Acereae</taxon>
        <taxon>Dipteronia</taxon>
    </lineage>
</organism>
<evidence type="ECO:0000256" key="7">
    <source>
        <dbReference type="ARBA" id="ARBA00012161"/>
    </source>
</evidence>
<keyword evidence="13" id="KW-0694">RNA-binding</keyword>
<keyword evidence="19" id="KW-1185">Reference proteome</keyword>
<keyword evidence="11" id="KW-0378">Hydrolase</keyword>
<dbReference type="SUPFAM" id="SSF53098">
    <property type="entry name" value="Ribonuclease H-like"/>
    <property type="match status" value="1"/>
</dbReference>
<evidence type="ECO:0000256" key="10">
    <source>
        <dbReference type="ARBA" id="ARBA00022723"/>
    </source>
</evidence>
<evidence type="ECO:0000256" key="8">
    <source>
        <dbReference type="ARBA" id="ARBA00022490"/>
    </source>
</evidence>
<evidence type="ECO:0000256" key="12">
    <source>
        <dbReference type="ARBA" id="ARBA00022839"/>
    </source>
</evidence>
<dbReference type="EMBL" id="JANJYJ010000010">
    <property type="protein sequence ID" value="KAK3184707.1"/>
    <property type="molecule type" value="Genomic_DNA"/>
</dbReference>
<keyword evidence="16" id="KW-0539">Nucleus</keyword>
<dbReference type="InterPro" id="IPR039637">
    <property type="entry name" value="CNOT7/CNOT8/Pop2"/>
</dbReference>
<proteinExistence type="inferred from homology"/>
<keyword evidence="15" id="KW-0804">Transcription</keyword>
<dbReference type="GO" id="GO:0004535">
    <property type="term" value="F:poly(A)-specific ribonuclease activity"/>
    <property type="evidence" value="ECO:0007669"/>
    <property type="project" value="UniProtKB-EC"/>
</dbReference>
<evidence type="ECO:0000313" key="18">
    <source>
        <dbReference type="EMBL" id="KAK3184707.1"/>
    </source>
</evidence>
<evidence type="ECO:0000256" key="1">
    <source>
        <dbReference type="ARBA" id="ARBA00001663"/>
    </source>
</evidence>
<evidence type="ECO:0000256" key="15">
    <source>
        <dbReference type="ARBA" id="ARBA00023163"/>
    </source>
</evidence>
<keyword evidence="9" id="KW-0540">Nuclease</keyword>
<dbReference type="Proteomes" id="UP001281410">
    <property type="component" value="Unassembled WGS sequence"/>
</dbReference>
<reference evidence="18" key="1">
    <citation type="journal article" date="2023" name="Plant J.">
        <title>Genome sequences and population genomics provide insights into the demographic history, inbreeding, and mutation load of two 'living fossil' tree species of Dipteronia.</title>
        <authorList>
            <person name="Feng Y."/>
            <person name="Comes H.P."/>
            <person name="Chen J."/>
            <person name="Zhu S."/>
            <person name="Lu R."/>
            <person name="Zhang X."/>
            <person name="Li P."/>
            <person name="Qiu J."/>
            <person name="Olsen K.M."/>
            <person name="Qiu Y."/>
        </authorList>
    </citation>
    <scope>NUCLEOTIDE SEQUENCE</scope>
    <source>
        <strain evidence="18">NBL</strain>
    </source>
</reference>
<name>A0AAD9ZMG8_9ROSI</name>
<dbReference type="GO" id="GO:0005737">
    <property type="term" value="C:cytoplasm"/>
    <property type="evidence" value="ECO:0007669"/>
    <property type="project" value="UniProtKB-SubCell"/>
</dbReference>
<evidence type="ECO:0000313" key="19">
    <source>
        <dbReference type="Proteomes" id="UP001281410"/>
    </source>
</evidence>
<evidence type="ECO:0000256" key="17">
    <source>
        <dbReference type="ARBA" id="ARBA00025148"/>
    </source>
</evidence>
<dbReference type="GO" id="GO:0030014">
    <property type="term" value="C:CCR4-NOT complex"/>
    <property type="evidence" value="ECO:0007669"/>
    <property type="project" value="InterPro"/>
</dbReference>
<evidence type="ECO:0000256" key="4">
    <source>
        <dbReference type="ARBA" id="ARBA00004496"/>
    </source>
</evidence>
<evidence type="ECO:0000256" key="6">
    <source>
        <dbReference type="ARBA" id="ARBA00011757"/>
    </source>
</evidence>
<dbReference type="EC" id="3.1.13.4" evidence="7"/>
<dbReference type="InterPro" id="IPR012337">
    <property type="entry name" value="RNaseH-like_sf"/>
</dbReference>
<comment type="function">
    <text evidence="17">Ubiquitous transcription factor required for a diverse set of processes. It is a component of the CCR4 complex involved in the control of gene expression.</text>
</comment>
<dbReference type="GO" id="GO:0005634">
    <property type="term" value="C:nucleus"/>
    <property type="evidence" value="ECO:0007669"/>
    <property type="project" value="UniProtKB-SubCell"/>
</dbReference>
<comment type="subunit">
    <text evidence="6">Component of the CCR4-NOT complex, at least composed of CRR4 and CAF1 proteins.</text>
</comment>